<dbReference type="InterPro" id="IPR020422">
    <property type="entry name" value="TYR_PHOSPHATASE_DUAL_dom"/>
</dbReference>
<dbReference type="InterPro" id="IPR002044">
    <property type="entry name" value="CBM20"/>
</dbReference>
<reference evidence="7" key="1">
    <citation type="submission" date="2013-12" db="EMBL/GenBank/DDBJ databases">
        <authorList>
            <person name="Omoto C.K."/>
            <person name="Sibley D."/>
            <person name="Venepally P."/>
            <person name="Hadjithomas M."/>
            <person name="Karamycheva S."/>
            <person name="Brunk B."/>
            <person name="Roos D."/>
            <person name="Caler E."/>
            <person name="Lorenzi H."/>
        </authorList>
    </citation>
    <scope>NUCLEOTIDE SEQUENCE</scope>
</reference>
<dbReference type="SMART" id="SM01065">
    <property type="entry name" value="CBM_2"/>
    <property type="match status" value="1"/>
</dbReference>
<evidence type="ECO:0000259" key="4">
    <source>
        <dbReference type="PROSITE" id="PS50054"/>
    </source>
</evidence>
<dbReference type="InterPro" id="IPR000387">
    <property type="entry name" value="Tyr_Pase_dom"/>
</dbReference>
<dbReference type="GO" id="GO:0004725">
    <property type="term" value="F:protein tyrosine phosphatase activity"/>
    <property type="evidence" value="ECO:0007669"/>
    <property type="project" value="UniProtKB-EC"/>
</dbReference>
<proteinExistence type="predicted"/>
<dbReference type="PROSITE" id="PS51166">
    <property type="entry name" value="CBM20"/>
    <property type="match status" value="1"/>
</dbReference>
<dbReference type="EC" id="3.1.3.16" evidence="7"/>
<dbReference type="SUPFAM" id="SSF52799">
    <property type="entry name" value="(Phosphotyrosine protein) phosphatases II"/>
    <property type="match status" value="1"/>
</dbReference>
<dbReference type="PROSITE" id="PS50054">
    <property type="entry name" value="TYR_PHOSPHATASE_DUAL"/>
    <property type="match status" value="1"/>
</dbReference>
<dbReference type="Gene3D" id="3.90.190.10">
    <property type="entry name" value="Protein tyrosine phosphatase superfamily"/>
    <property type="match status" value="1"/>
</dbReference>
<dbReference type="Gene3D" id="2.60.40.10">
    <property type="entry name" value="Immunoglobulins"/>
    <property type="match status" value="1"/>
</dbReference>
<protein>
    <submittedName>
        <fullName evidence="7">Laforin</fullName>
        <ecNumber evidence="7">3.1.3.16</ecNumber>
        <ecNumber evidence="7">3.1.3.48</ecNumber>
    </submittedName>
</protein>
<dbReference type="GO" id="GO:0005634">
    <property type="term" value="C:nucleus"/>
    <property type="evidence" value="ECO:0007669"/>
    <property type="project" value="TreeGrafter"/>
</dbReference>
<feature type="region of interest" description="Disordered" evidence="3">
    <location>
        <begin position="71"/>
        <end position="94"/>
    </location>
</feature>
<dbReference type="EC" id="3.1.3.48" evidence="7"/>
<accession>A0A023BD34</accession>
<dbReference type="Pfam" id="PF22784">
    <property type="entry name" value="PTP-SAK"/>
    <property type="match status" value="1"/>
</dbReference>
<dbReference type="AlphaFoldDB" id="A0A023BD34"/>
<evidence type="ECO:0000259" key="5">
    <source>
        <dbReference type="PROSITE" id="PS50056"/>
    </source>
</evidence>
<evidence type="ECO:0000256" key="2">
    <source>
        <dbReference type="ARBA" id="ARBA00022912"/>
    </source>
</evidence>
<dbReference type="InterPro" id="IPR057023">
    <property type="entry name" value="PTP-SAK"/>
</dbReference>
<dbReference type="GO" id="GO:2001070">
    <property type="term" value="F:starch binding"/>
    <property type="evidence" value="ECO:0007669"/>
    <property type="project" value="InterPro"/>
</dbReference>
<dbReference type="SUPFAM" id="SSF49452">
    <property type="entry name" value="Starch-binding domain-like"/>
    <property type="match status" value="1"/>
</dbReference>
<dbReference type="PANTHER" id="PTHR46864:SF1">
    <property type="entry name" value="LAFORIN"/>
    <property type="match status" value="1"/>
</dbReference>
<dbReference type="EMBL" id="AFNH02000083">
    <property type="protein sequence ID" value="EZG86034.1"/>
    <property type="molecule type" value="Genomic_DNA"/>
</dbReference>
<dbReference type="GO" id="GO:0005737">
    <property type="term" value="C:cytoplasm"/>
    <property type="evidence" value="ECO:0007669"/>
    <property type="project" value="TreeGrafter"/>
</dbReference>
<dbReference type="eggNOG" id="KOG1716">
    <property type="taxonomic scope" value="Eukaryota"/>
</dbReference>
<feature type="region of interest" description="Disordered" evidence="3">
    <location>
        <begin position="108"/>
        <end position="134"/>
    </location>
</feature>
<dbReference type="InterPro" id="IPR013784">
    <property type="entry name" value="Carb-bd-like_fold"/>
</dbReference>
<evidence type="ECO:0000256" key="3">
    <source>
        <dbReference type="SAM" id="MobiDB-lite"/>
    </source>
</evidence>
<dbReference type="GO" id="GO:0004722">
    <property type="term" value="F:protein serine/threonine phosphatase activity"/>
    <property type="evidence" value="ECO:0007669"/>
    <property type="project" value="UniProtKB-EC"/>
</dbReference>
<evidence type="ECO:0000259" key="6">
    <source>
        <dbReference type="PROSITE" id="PS51166"/>
    </source>
</evidence>
<dbReference type="PROSITE" id="PS50056">
    <property type="entry name" value="TYR_PHOSPHATASE_2"/>
    <property type="match status" value="1"/>
</dbReference>
<dbReference type="InterPro" id="IPR042942">
    <property type="entry name" value="Laforin"/>
</dbReference>
<keyword evidence="2" id="KW-0904">Protein phosphatase</keyword>
<dbReference type="RefSeq" id="XP_011128789.1">
    <property type="nucleotide sequence ID" value="XM_011130487.1"/>
</dbReference>
<feature type="compositionally biased region" description="Gly residues" evidence="3">
    <location>
        <begin position="71"/>
        <end position="84"/>
    </location>
</feature>
<gene>
    <name evidence="7" type="ORF">GNI_011010</name>
</gene>
<organism evidence="7 8">
    <name type="scientific">Gregarina niphandrodes</name>
    <name type="common">Septate eugregarine</name>
    <dbReference type="NCBI Taxonomy" id="110365"/>
    <lineage>
        <taxon>Eukaryota</taxon>
        <taxon>Sar</taxon>
        <taxon>Alveolata</taxon>
        <taxon>Apicomplexa</taxon>
        <taxon>Conoidasida</taxon>
        <taxon>Gregarinasina</taxon>
        <taxon>Eugregarinorida</taxon>
        <taxon>Gregarinidae</taxon>
        <taxon>Gregarina</taxon>
    </lineage>
</organism>
<feature type="domain" description="Tyrosine-protein phosphatase" evidence="4">
    <location>
        <begin position="286"/>
        <end position="453"/>
    </location>
</feature>
<dbReference type="PANTHER" id="PTHR46864">
    <property type="entry name" value="LAFORIN"/>
    <property type="match status" value="1"/>
</dbReference>
<feature type="domain" description="Tyrosine specific protein phosphatases" evidence="5">
    <location>
        <begin position="392"/>
        <end position="431"/>
    </location>
</feature>
<keyword evidence="1 7" id="KW-0378">Hydrolase</keyword>
<dbReference type="GeneID" id="22910652"/>
<sequence>MVLVLFSVSTFVEPGTEVAVVGSSPSLGTWCPENAIPLYPQTKILSSLIPTTFMNWIDMPEITLQPGSGTLGSGGTRTSGGMGSGTVTSGKLPRASLNTREPIGYKFVRQAGGNSGSSTRAYPTPLSTPTRSDDSAQRIIDLSTRPVIEEATRTRTVFNKDGHRPRFVLNTEYASEWTVRNKDAVQWEGSGSQDNRFLVGTFLGRGNEVEVEGLEVCEDRQVDDRANIRSLALHPHPSSSPGESAGHGVLSWVFLPVADFFEPQGVSEYSQTTRYYFTVKGLRSIHFAKVIDNVFVGSCPRSLEHLRLLKRMNVGCVFNFQANDDLPENWLNEADPKETRHAAALAETYHAESLSLVHLPTVDMSTPARSALMAQSACLMANYLAANLDRAIYIHCNAGVGRAVAGALSLLHFVLGMPEAEAVAFLKQRRPMAYPDLVALRAGLKDYTQKYANSVKKLLGEPTM</sequence>
<dbReference type="InterPro" id="IPR013783">
    <property type="entry name" value="Ig-like_fold"/>
</dbReference>
<comment type="caution">
    <text evidence="7">The sequence shown here is derived from an EMBL/GenBank/DDBJ whole genome shotgun (WGS) entry which is preliminary data.</text>
</comment>
<dbReference type="Proteomes" id="UP000019763">
    <property type="component" value="Unassembled WGS sequence"/>
</dbReference>
<keyword evidence="8" id="KW-1185">Reference proteome</keyword>
<dbReference type="InterPro" id="IPR029021">
    <property type="entry name" value="Prot-tyrosine_phosphatase-like"/>
</dbReference>
<evidence type="ECO:0000313" key="7">
    <source>
        <dbReference type="EMBL" id="EZG86034.1"/>
    </source>
</evidence>
<evidence type="ECO:0000313" key="8">
    <source>
        <dbReference type="Proteomes" id="UP000019763"/>
    </source>
</evidence>
<name>A0A023BD34_GRENI</name>
<dbReference type="Pfam" id="PF00686">
    <property type="entry name" value="CBM_20"/>
    <property type="match status" value="1"/>
</dbReference>
<dbReference type="OrthoDB" id="273181at2759"/>
<feature type="compositionally biased region" description="Polar residues" evidence="3">
    <location>
        <begin position="116"/>
        <end position="130"/>
    </location>
</feature>
<feature type="domain" description="CBM20" evidence="6">
    <location>
        <begin position="1"/>
        <end position="146"/>
    </location>
</feature>
<dbReference type="VEuPathDB" id="CryptoDB:GNI_011010"/>
<evidence type="ECO:0000256" key="1">
    <source>
        <dbReference type="ARBA" id="ARBA00022801"/>
    </source>
</evidence>